<dbReference type="Pfam" id="PF17963">
    <property type="entry name" value="Big_9"/>
    <property type="match status" value="3"/>
</dbReference>
<dbReference type="NCBIfam" id="NF012211">
    <property type="entry name" value="tand_rpt_95"/>
    <property type="match status" value="1"/>
</dbReference>
<comment type="caution">
    <text evidence="3">The sequence shown here is derived from an EMBL/GenBank/DDBJ whole genome shotgun (WGS) entry which is preliminary data.</text>
</comment>
<evidence type="ECO:0000256" key="1">
    <source>
        <dbReference type="SAM" id="MobiDB-lite"/>
    </source>
</evidence>
<gene>
    <name evidence="3" type="ORF">LNKW23_45170</name>
</gene>
<dbReference type="InterPro" id="IPR002126">
    <property type="entry name" value="Cadherin-like_dom"/>
</dbReference>
<sequence length="3063" mass="303724">MAKRSRAGKRSRGRRGVVLGVSGLVGLGGLVGDLPPALAGPAGGQVTQGAASIARQGATTVITQSTQRTALSWDSFDIQRGEAVQFRQPSTSAIALNTITGPKPTAIQGSLTANGQVWIQNPNGVLFGRDATVNVGGLLATTARIEESDFAAAEGRFRGGQGAVLNQGAITAGEGGVVLVAPVVENHGSIETAGGDVAIAAATGFAVDFEGDGLLQVVVDPAEAAALRLVNEGTIRAGGGAVRLTAAQAEGVRDSLVSVGGIVEATGIAEINGEIVITGGVATELAGEVTAPGGAIRVNGETVALGQTARLDVSAPAGGGRIEIGPRPSAAAEASPLPPVRIDVARGAVLAADATADGDGGRIEFWSTGATAFYGHASAAARGTGDGGFIDISSAGALGFDGTADLSAFDGVQGLLLFDPATITVGTPAADDTELDLDVPLGQAEGVIAGADRAGEALTISPAAIEAVAGDVSLDAVDSIDFNEALSIDGKMLTAEAGRITIAADITLANGGVFDLTSISEEVQISGAGSISGSGNVDIGGLGAEVFGPITLTAGDITINSNFITIIDTISTSSGNISLTSTNEIDLRGALSTSAGTIDATASAGFFIASSAGTIDASGDITLAADSNELLLDGMVTSSGGAVDISALDLIEIAGGLSADGLVTLDANDIQVVSAASAGGGFDIDGFSSVYIARYEAENEDGDNAQPGAGSLDATGGDIAIDTGSAGLVALVGDTTAGAGDITVNAESIFVESTALIEAESVALLATDRFVQVEAAGSDSNLTIVTTGTGAGDTLHIEGDDIDIHGSLTSATDIRIDGPGAAEATSVEIRGFTGVVPLAESFFLGEGEITFTMEQAAIVGPGTLNADTALTIAADTVTIDRAAVVADSADISGTSGVTITGPDGSGPGGQFFVNAVASIGSSGGAVDITGPDAVADAIDVGTLDIDAVDSTLTGEISAATALDADLTGTLTFADGIHEYGLVEVDADTVIFEGASGSVTIEVAGDAIFLADTIDGAVADDDLTFDIGGLLSFETAGDDGTTSIIFAEGEIGTVGTISITADSLELDAGIGTVTANPASVTLVNSLFIGAGTLAINDTAALGRVAPSLLAAASDTVDGGVEIDASNLDIDDPVTIVGDLVLTGGDVDIFGNLSVGGAFGADADSVSIASALFEAAAVDIVASGSVSLEMDESTILGDVEIDSLGSVSISALDLAISGDLLIEADTFSASGPESDIILSVGGNLEISESSDGSGVYVDFYQFTGEILLDVDGDVIIDAGPREVYFDVSTDAPGIGGIVSITSGDFIRVEDLDGAVGPLLIAGNPDASGDGLILDAPSISIEVPVELASGTARISSSGEINIGEFEYSGLEIVGIVGGLTVTSGDIVISATSSVALFGDTIAEDGLLDISSDGDLFFESTAEIRGTSVMIAALGEVNQAQVIDGLHFGEEQPDTIIAEDGNLTVEGFSVYVYGSLVADDTITLTATGEMGEVFIGSQPAGPVPGNPDIEQIGAGPAGTVTAGGGLTASGDTVTIESDLDIGTLIDLDGIDVVLASDSLSAGSIDVLASNEADVDADTFTVSGDVGVAGDAAVMFDAEMGGAVAIDGDLTLVSSGGTVSLTTSEAHTVGGNIDIAADGDVTVDGSSTLSTDMSFLANSDGTGGTVTISTDVTAADFISVNQTGEHNGTSTEVVIDGAALDGNLIVLRASDLVSLENGAALTAADVNMVADEPVFSIFLRAADFAVDSDTAFSGDIVFFSMTGGGSFGGVGGTLSDAEFQTVAATVPEITVFATGPLTVLDLQPTTLDVPVALTDLTIDATDTITVTGEIEGEAELTGQRYALHFGDGDPTFEIPGIEIDNGRLGANDGAELPFSELTFDVAGDVIFTSTVEDGSAILAADSMIIDIDGDFLMPNTEGTDPSPLVDGMGGAGAVLGALRIDDVQALEIYGTINGEANADAALEVEEGPGFSFSAIQQVNDCPLTSATCSFGPILLDGNIMTGEDMTSAPLDVSDLLEEAGSGAVMITNIDGTAIAVGGRVPGPEGGTFRLLADGRLVFAPGSDFQALPAGGSQTFTVPVTVTDGSGESSTATLTVRVTGANDAPEAMDVALVTDEDMASGSLSPEDVGSDIDMDEIAITSIDGMAVGAGVTVPLAGGGALVIDADGNISFDPAGGFEALAPGDSVPISVALGIEDSSGAAAEATLSITVTGVNDAPTGMGAAIETPADMVSDGVSATGLFMDPEMQALMLAAIDGMDVGPGDVIPVEGGGVIRVSGNGTLVFDPAGAFDDLAEGAQRVVTVNLTVADSASGAGTVPLTITVTGVGEGMMGPVLVDGSLETTEDMASGSLSPDTFASDPESGGLTVTAINGSVPGDGVAGIGGGTLFVDADGNLVFDPGDDFQGLMEGATDTVTFTLTLADAEGLSSTTRLTVFVGGLNDTPAGMGAMIATTENAVSEGLAPTAIGTDPDMDMLAFTAIAGMGIEGPVALEGGGVVFVDASGNLVFDPAGSFSDLAPGETRSVSVEVTVADPFAGTASGLVEITVTGEGLTAGMGEIVTDEDMASAGLDPAALVADPGTGMISVLEIDGMAVNGGVMLEGGLLFVDANGDLVFDPEAGFQDLGDGQSRSFSVDVTLSDGSGSTVTAPLTVTVTGLNDAPKPVDPGDGSPPGTINISTPEDDPTPSLMPDDLVVDPEMDMISIVAVNQQPVMNGESVAIPGGGTLTLDSAGNLVFDPGSDFDSLGTNETVAIPVSLTLADSSGAETMAELVITVIGVNDGPMVGLGTLVTDEDTATPGFSGTDIGSDPEMDPIFVLRINGEPVMAGDVIQLADGGTVRVAEDGSLIFDPAGDFQSLGPNQEGTSGIIVTIADPEGAEASGEIVFRVTGENDAPDAMDDMPTGAVADSPLTIPVLANDSDPENDGLFIFGVNGTAIDFGTFVALGETSGVELGGDGTALIFLPGTDFANLFVGESATVSFGYQVSDGVGGLSSATVSFEVAGTQPFTGSALVPGPNLLAPELADIDVMEDGVLTPDPEVQFGYFSGLGFLAPALDEEEPVTNRANDEDWPR</sequence>
<dbReference type="SMART" id="SM00912">
    <property type="entry name" value="Haemagg_act"/>
    <property type="match status" value="1"/>
</dbReference>
<organism evidence="3 4">
    <name type="scientific">Paralimibaculum aggregatum</name>
    <dbReference type="NCBI Taxonomy" id="3036245"/>
    <lineage>
        <taxon>Bacteria</taxon>
        <taxon>Pseudomonadati</taxon>
        <taxon>Pseudomonadota</taxon>
        <taxon>Alphaproteobacteria</taxon>
        <taxon>Rhodobacterales</taxon>
        <taxon>Paracoccaceae</taxon>
        <taxon>Paralimibaculum</taxon>
    </lineage>
</organism>
<dbReference type="SUPFAM" id="SSF51126">
    <property type="entry name" value="Pectin lyase-like"/>
    <property type="match status" value="1"/>
</dbReference>
<dbReference type="CDD" id="cd11304">
    <property type="entry name" value="Cadherin_repeat"/>
    <property type="match status" value="1"/>
</dbReference>
<dbReference type="RefSeq" id="WP_285674593.1">
    <property type="nucleotide sequence ID" value="NZ_BSYI01000058.1"/>
</dbReference>
<dbReference type="PROSITE" id="PS50268">
    <property type="entry name" value="CADHERIN_2"/>
    <property type="match status" value="1"/>
</dbReference>
<dbReference type="InterPro" id="IPR012334">
    <property type="entry name" value="Pectin_lyas_fold"/>
</dbReference>
<proteinExistence type="predicted"/>
<accession>A0ABQ6LT76</accession>
<name>A0ABQ6LT76_9RHOB</name>
<dbReference type="NCBIfam" id="TIGR01901">
    <property type="entry name" value="adhes_NPXG"/>
    <property type="match status" value="1"/>
</dbReference>
<evidence type="ECO:0000313" key="3">
    <source>
        <dbReference type="EMBL" id="GMG85299.1"/>
    </source>
</evidence>
<dbReference type="InterPro" id="IPR008638">
    <property type="entry name" value="FhaB/CdiA-like_TPS"/>
</dbReference>
<dbReference type="PANTHER" id="PTHR12338">
    <property type="entry name" value="AUTOTRANSPORTER"/>
    <property type="match status" value="1"/>
</dbReference>
<dbReference type="PANTHER" id="PTHR12338:SF5">
    <property type="entry name" value="ANTIGEN 43-RELATED"/>
    <property type="match status" value="1"/>
</dbReference>
<reference evidence="3 4" key="1">
    <citation type="submission" date="2023-04" db="EMBL/GenBank/DDBJ databases">
        <title>Marinoamorphus aggregata gen. nov., sp. Nov., isolate from tissue of brittle star Ophioplocus japonicus.</title>
        <authorList>
            <person name="Kawano K."/>
            <person name="Sawayama S."/>
            <person name="Nakagawa S."/>
        </authorList>
    </citation>
    <scope>NUCLEOTIDE SEQUENCE [LARGE SCALE GENOMIC DNA]</scope>
    <source>
        <strain evidence="3 4">NKW23</strain>
    </source>
</reference>
<dbReference type="InterPro" id="IPR040853">
    <property type="entry name" value="RapA2_cadherin-like"/>
</dbReference>
<protein>
    <recommendedName>
        <fullName evidence="2">Cadherin domain-containing protein</fullName>
    </recommendedName>
</protein>
<dbReference type="Gene3D" id="2.160.20.10">
    <property type="entry name" value="Single-stranded right-handed beta-helix, Pectin lyase-like"/>
    <property type="match status" value="2"/>
</dbReference>
<evidence type="ECO:0000313" key="4">
    <source>
        <dbReference type="Proteomes" id="UP001239909"/>
    </source>
</evidence>
<keyword evidence="4" id="KW-1185">Reference proteome</keyword>
<dbReference type="Pfam" id="PF05860">
    <property type="entry name" value="TPS"/>
    <property type="match status" value="1"/>
</dbReference>
<dbReference type="EMBL" id="BSYI01000058">
    <property type="protein sequence ID" value="GMG85299.1"/>
    <property type="molecule type" value="Genomic_DNA"/>
</dbReference>
<dbReference type="InterPro" id="IPR011050">
    <property type="entry name" value="Pectin_lyase_fold/virulence"/>
</dbReference>
<feature type="region of interest" description="Disordered" evidence="1">
    <location>
        <begin position="2648"/>
        <end position="2679"/>
    </location>
</feature>
<feature type="domain" description="Cadherin" evidence="2">
    <location>
        <begin position="2038"/>
        <end position="2101"/>
    </location>
</feature>
<dbReference type="InterPro" id="IPR050909">
    <property type="entry name" value="Bact_Autotransporter_VF"/>
</dbReference>
<evidence type="ECO:0000259" key="2">
    <source>
        <dbReference type="PROSITE" id="PS50268"/>
    </source>
</evidence>
<dbReference type="Pfam" id="PF17803">
    <property type="entry name" value="Cadherin_4"/>
    <property type="match status" value="1"/>
</dbReference>
<dbReference type="Proteomes" id="UP001239909">
    <property type="component" value="Unassembled WGS sequence"/>
</dbReference>